<organism evidence="4 5">
    <name type="scientific">Sphingomonas montanisoli</name>
    <dbReference type="NCBI Taxonomy" id="2606412"/>
    <lineage>
        <taxon>Bacteria</taxon>
        <taxon>Pseudomonadati</taxon>
        <taxon>Pseudomonadota</taxon>
        <taxon>Alphaproteobacteria</taxon>
        <taxon>Sphingomonadales</taxon>
        <taxon>Sphingomonadaceae</taxon>
        <taxon>Sphingomonas</taxon>
    </lineage>
</organism>
<feature type="domain" description="Glycosyl transferase family 1" evidence="2">
    <location>
        <begin position="221"/>
        <end position="372"/>
    </location>
</feature>
<evidence type="ECO:0000313" key="5">
    <source>
        <dbReference type="Proteomes" id="UP000322077"/>
    </source>
</evidence>
<gene>
    <name evidence="4" type="ORF">FYJ91_10450</name>
</gene>
<comment type="caution">
    <text evidence="4">The sequence shown here is derived from an EMBL/GenBank/DDBJ whole genome shotgun (WGS) entry which is preliminary data.</text>
</comment>
<dbReference type="InterPro" id="IPR001296">
    <property type="entry name" value="Glyco_trans_1"/>
</dbReference>
<feature type="domain" description="Glycosyltransferase subfamily 4-like N-terminal" evidence="3">
    <location>
        <begin position="952"/>
        <end position="1013"/>
    </location>
</feature>
<dbReference type="SUPFAM" id="SSF53756">
    <property type="entry name" value="UDP-Glycosyltransferase/glycogen phosphorylase"/>
    <property type="match status" value="3"/>
</dbReference>
<keyword evidence="1 4" id="KW-0808">Transferase</keyword>
<evidence type="ECO:0000313" key="4">
    <source>
        <dbReference type="EMBL" id="TZG27952.1"/>
    </source>
</evidence>
<feature type="domain" description="Glycosyl transferase family 1" evidence="2">
    <location>
        <begin position="1054"/>
        <end position="1203"/>
    </location>
</feature>
<reference evidence="4 5" key="1">
    <citation type="submission" date="2019-08" db="EMBL/GenBank/DDBJ databases">
        <authorList>
            <person name="Wang G."/>
            <person name="Xu Z."/>
        </authorList>
    </citation>
    <scope>NUCLEOTIDE SEQUENCE [LARGE SCALE GENOMIC DNA]</scope>
    <source>
        <strain evidence="4 5">ZX</strain>
    </source>
</reference>
<sequence length="1244" mass="138667">MKILLDLQGAQTESRFRGIGRQAKALARALIESGGDHDFHLLLNRRLDHGLEEVLSDFARLVPSSNLHIFGVPGAVAERDSANLWRTNAAEIAREGVIAAINPDILHISSLFEGYVDDAVLSVGRLDVAHKTAVTLHDVIPVMDPERYLGESAVKRHWLRKAQFLKRADMLLAVSEYSKIAVDQWLQIDQRRVRVIGAGVDHSFKPASGIDASMLKRYGLDQPFLLYVGAVDPRKNVELILDAYAVLPEHIRQSRIIAFVGRLFEEEEGRLRIAAAKRGISRDRLRFCRHVSEDDLIALYGACDAFIFPSLLEGYGLPIAEAMACGAPVLAANATSLPEVMKNAEFLFDPRDSGDLARRLLKILTDDGFRASARAWGLARAGELRWSDVAARSIAAFEEIGGESAREPSRPPRRRLKMAFFSPLPGDKSGIADYSAELLPELARFYDIECIVRPETVVTDEWIKASFPIRDFDFFRRNSDDYDRIVYSIGNSQFHAEMLELQRQYPGVVILHDFFLSDLVDWMSHHGSGYDYFVRELYRSHGIPALVFERDFGRVRAVAEYPCSGLVFETAKGVLAHSEYIRDGALRYYGEVAAGKIAVVPHLRAKAHDLDRAAARRRLGVGEEDFLICSFGVLTPRKLSHQVLEAWIGSRTSKRAGATLVFVGEGAVPDYVQSLRSEAEASGLDIRITGFADHKLYRDYLAAADLAVQLRAETRGETSGTVLDCLAAGVPVIVNRHGPVTELPKDVVYMLDETVDPGDLARSIDELAGAPEMRLKRVERAAAYLEATHHPALIGERFFELIERAERKAPESLQQLLIREAAEISAPVKPDLDDLRRLSQVLAEESRRPTQRCLFYDVTVLAESDAKTGIQRVVRAILQQLIDASPEGYRIEPVRIDGRQLKYARGFLADKLGLPSLVCGDEPIKFDRGDIYLAMDWVPDRLPDTLSFMSDMRRAGVRIVIGVHDLLPFHLPQHFPDFMPEVMRRWFETALRIADQFVCVSASVADDVARFGAALHQGMQSISVDYIHNAADIAASLPSRGRPESADEMVEAMNKRPTFIMVGTVEPRKGHAQVLSAFDRLWRAGVDVGLVIVGKSGWMVEVLGNRLEQHPEKDGRLIWLNGISDEYLEEIYSSASALIAASEGEGFGLPLIEAARHGIPLIARDIPVFREVAGEHAFYFSGTGAADLADAITEWLELSEQDRAPQTRSMPFKTWRETSSDLLKRIFDNNHYRMINNAESAQGV</sequence>
<dbReference type="Gene3D" id="3.40.50.2000">
    <property type="entry name" value="Glycogen Phosphorylase B"/>
    <property type="match status" value="4"/>
</dbReference>
<dbReference type="InterPro" id="IPR028098">
    <property type="entry name" value="Glyco_trans_4-like_N"/>
</dbReference>
<accession>A0A5D9C9X1</accession>
<dbReference type="Pfam" id="PF13439">
    <property type="entry name" value="Glyco_transf_4"/>
    <property type="match status" value="2"/>
</dbReference>
<protein>
    <submittedName>
        <fullName evidence="4">Glycosyltransferase</fullName>
    </submittedName>
</protein>
<dbReference type="Proteomes" id="UP000322077">
    <property type="component" value="Unassembled WGS sequence"/>
</dbReference>
<dbReference type="GO" id="GO:0016757">
    <property type="term" value="F:glycosyltransferase activity"/>
    <property type="evidence" value="ECO:0007669"/>
    <property type="project" value="InterPro"/>
</dbReference>
<dbReference type="EMBL" id="VTOU01000002">
    <property type="protein sequence ID" value="TZG27952.1"/>
    <property type="molecule type" value="Genomic_DNA"/>
</dbReference>
<dbReference type="Pfam" id="PF00534">
    <property type="entry name" value="Glycos_transf_1"/>
    <property type="match status" value="3"/>
</dbReference>
<feature type="domain" description="Glycosyl transferase family 1" evidence="2">
    <location>
        <begin position="612"/>
        <end position="781"/>
    </location>
</feature>
<evidence type="ECO:0000259" key="3">
    <source>
        <dbReference type="Pfam" id="PF13439"/>
    </source>
</evidence>
<evidence type="ECO:0000256" key="1">
    <source>
        <dbReference type="ARBA" id="ARBA00022679"/>
    </source>
</evidence>
<feature type="domain" description="Glycosyltransferase subfamily 4-like N-terminal" evidence="3">
    <location>
        <begin position="17"/>
        <end position="203"/>
    </location>
</feature>
<dbReference type="RefSeq" id="WP_149522165.1">
    <property type="nucleotide sequence ID" value="NZ_VTOU01000002.1"/>
</dbReference>
<name>A0A5D9C9X1_9SPHN</name>
<dbReference type="GO" id="GO:0009103">
    <property type="term" value="P:lipopolysaccharide biosynthetic process"/>
    <property type="evidence" value="ECO:0007669"/>
    <property type="project" value="TreeGrafter"/>
</dbReference>
<keyword evidence="5" id="KW-1185">Reference proteome</keyword>
<proteinExistence type="predicted"/>
<dbReference type="CDD" id="cd03801">
    <property type="entry name" value="GT4_PimA-like"/>
    <property type="match status" value="1"/>
</dbReference>
<dbReference type="PANTHER" id="PTHR46401">
    <property type="entry name" value="GLYCOSYLTRANSFERASE WBBK-RELATED"/>
    <property type="match status" value="1"/>
</dbReference>
<dbReference type="CDD" id="cd03809">
    <property type="entry name" value="GT4_MtfB-like"/>
    <property type="match status" value="2"/>
</dbReference>
<dbReference type="AlphaFoldDB" id="A0A5D9C9X1"/>
<dbReference type="PANTHER" id="PTHR46401:SF2">
    <property type="entry name" value="GLYCOSYLTRANSFERASE WBBK-RELATED"/>
    <property type="match status" value="1"/>
</dbReference>
<evidence type="ECO:0000259" key="2">
    <source>
        <dbReference type="Pfam" id="PF00534"/>
    </source>
</evidence>